<gene>
    <name evidence="2" type="ORF">C8F04DRAFT_1191010</name>
</gene>
<dbReference type="EMBL" id="JARJCM010000146">
    <property type="protein sequence ID" value="KAJ7025975.1"/>
    <property type="molecule type" value="Genomic_DNA"/>
</dbReference>
<feature type="region of interest" description="Disordered" evidence="1">
    <location>
        <begin position="66"/>
        <end position="102"/>
    </location>
</feature>
<sequence length="548" mass="59561">MSEPAPPGSIVVFKGPLTMARTQAELAAICAALKLTYKGKKKEKLIEEIRSALPGLETDPRFAELYQDQEDVPAKQVKGKRGKKSKSTDKAKADLAEQGKPQKALTGANLKLHQQQNTVDPPASFAPLSLKAKAGADTDEAQEDNLRRYQACPVTLPSPSGNNQDDKNGQAGGAEDEEQEDNPFWNKVSKATEGSANVLVKIHDHNHVGGPAQDILVKGVPVTNFQTPGGDVNSNALLTKLIPMTLQGNSPLKNLVSLTQKITWMSELFAQHLEGTIPNNLEWDRANTFPLEKLDKGVRIRPPPPITSLTGAKSDKPFAIAQARSKVQPTAKTAFIKAENSEELFAVLRAITGSQGLPEKKNNTAAEGCESYIEYQRYFNNFLPFAKKNGGFAFPAPPEVAAAVPTWANLRGHSFTRDQITLSANLTTTATNNNNSLFRSVEALGEEVALWAIEVGAEGDELDSQRRKVLDRKYGSAAWGQFKAWVDRKLAELDSPSKKKKAKKRSLSVSSTESDEPKKKKKKLKAKGKSKARKEADSDDLDGSSGTD</sequence>
<protein>
    <submittedName>
        <fullName evidence="2">Uncharacterized protein</fullName>
    </submittedName>
</protein>
<accession>A0AAD6SH22</accession>
<feature type="compositionally biased region" description="Basic and acidic residues" evidence="1">
    <location>
        <begin position="86"/>
        <end position="97"/>
    </location>
</feature>
<reference evidence="2" key="1">
    <citation type="submission" date="2023-03" db="EMBL/GenBank/DDBJ databases">
        <title>Massive genome expansion in bonnet fungi (Mycena s.s.) driven by repeated elements and novel gene families across ecological guilds.</title>
        <authorList>
            <consortium name="Lawrence Berkeley National Laboratory"/>
            <person name="Harder C.B."/>
            <person name="Miyauchi S."/>
            <person name="Viragh M."/>
            <person name="Kuo A."/>
            <person name="Thoen E."/>
            <person name="Andreopoulos B."/>
            <person name="Lu D."/>
            <person name="Skrede I."/>
            <person name="Drula E."/>
            <person name="Henrissat B."/>
            <person name="Morin E."/>
            <person name="Kohler A."/>
            <person name="Barry K."/>
            <person name="LaButti K."/>
            <person name="Morin E."/>
            <person name="Salamov A."/>
            <person name="Lipzen A."/>
            <person name="Mereny Z."/>
            <person name="Hegedus B."/>
            <person name="Baldrian P."/>
            <person name="Stursova M."/>
            <person name="Weitz H."/>
            <person name="Taylor A."/>
            <person name="Grigoriev I.V."/>
            <person name="Nagy L.G."/>
            <person name="Martin F."/>
            <person name="Kauserud H."/>
        </authorList>
    </citation>
    <scope>NUCLEOTIDE SEQUENCE</scope>
    <source>
        <strain evidence="2">CBHHK200</strain>
    </source>
</reference>
<dbReference type="Proteomes" id="UP001218188">
    <property type="component" value="Unassembled WGS sequence"/>
</dbReference>
<name>A0AAD6SH22_9AGAR</name>
<keyword evidence="3" id="KW-1185">Reference proteome</keyword>
<evidence type="ECO:0000256" key="1">
    <source>
        <dbReference type="SAM" id="MobiDB-lite"/>
    </source>
</evidence>
<feature type="region of interest" description="Disordered" evidence="1">
    <location>
        <begin position="493"/>
        <end position="548"/>
    </location>
</feature>
<organism evidence="2 3">
    <name type="scientific">Mycena alexandri</name>
    <dbReference type="NCBI Taxonomy" id="1745969"/>
    <lineage>
        <taxon>Eukaryota</taxon>
        <taxon>Fungi</taxon>
        <taxon>Dikarya</taxon>
        <taxon>Basidiomycota</taxon>
        <taxon>Agaricomycotina</taxon>
        <taxon>Agaricomycetes</taxon>
        <taxon>Agaricomycetidae</taxon>
        <taxon>Agaricales</taxon>
        <taxon>Marasmiineae</taxon>
        <taxon>Mycenaceae</taxon>
        <taxon>Mycena</taxon>
    </lineage>
</organism>
<feature type="compositionally biased region" description="Basic residues" evidence="1">
    <location>
        <begin position="519"/>
        <end position="532"/>
    </location>
</feature>
<comment type="caution">
    <text evidence="2">The sequence shown here is derived from an EMBL/GenBank/DDBJ whole genome shotgun (WGS) entry which is preliminary data.</text>
</comment>
<evidence type="ECO:0000313" key="2">
    <source>
        <dbReference type="EMBL" id="KAJ7025975.1"/>
    </source>
</evidence>
<feature type="region of interest" description="Disordered" evidence="1">
    <location>
        <begin position="152"/>
        <end position="181"/>
    </location>
</feature>
<dbReference type="AlphaFoldDB" id="A0AAD6SH22"/>
<evidence type="ECO:0000313" key="3">
    <source>
        <dbReference type="Proteomes" id="UP001218188"/>
    </source>
</evidence>
<proteinExistence type="predicted"/>